<dbReference type="KEGG" id="oni:Osc7112_6325"/>
<evidence type="ECO:0000313" key="2">
    <source>
        <dbReference type="Proteomes" id="UP000010478"/>
    </source>
</evidence>
<name>K9VQX5_9CYAN</name>
<dbReference type="OrthoDB" id="581439at2"/>
<protein>
    <submittedName>
        <fullName evidence="1">Uncharacterized protein</fullName>
    </submittedName>
</protein>
<keyword evidence="1" id="KW-0614">Plasmid</keyword>
<reference evidence="1 2" key="1">
    <citation type="submission" date="2012-05" db="EMBL/GenBank/DDBJ databases">
        <title>Finished plasmid 1 of genome of Oscillatoria sp. PCC 7112.</title>
        <authorList>
            <consortium name="US DOE Joint Genome Institute"/>
            <person name="Gugger M."/>
            <person name="Coursin T."/>
            <person name="Rippka R."/>
            <person name="Tandeau De Marsac N."/>
            <person name="Huntemann M."/>
            <person name="Wei C.-L."/>
            <person name="Han J."/>
            <person name="Detter J.C."/>
            <person name="Han C."/>
            <person name="Tapia R."/>
            <person name="Davenport K."/>
            <person name="Daligault H."/>
            <person name="Erkkila T."/>
            <person name="Gu W."/>
            <person name="Munk A.C.C."/>
            <person name="Teshima H."/>
            <person name="Xu Y."/>
            <person name="Chain P."/>
            <person name="Chen A."/>
            <person name="Krypides N."/>
            <person name="Mavromatis K."/>
            <person name="Markowitz V."/>
            <person name="Szeto E."/>
            <person name="Ivanova N."/>
            <person name="Mikhailova N."/>
            <person name="Ovchinnikova G."/>
            <person name="Pagani I."/>
            <person name="Pati A."/>
            <person name="Goodwin L."/>
            <person name="Peters L."/>
            <person name="Pitluck S."/>
            <person name="Woyke T."/>
            <person name="Kerfeld C."/>
        </authorList>
    </citation>
    <scope>NUCLEOTIDE SEQUENCE [LARGE SCALE GENOMIC DNA]</scope>
    <source>
        <strain evidence="1 2">PCC 7112</strain>
        <plasmid evidence="1 2">pOSC7112.01</plasmid>
    </source>
</reference>
<dbReference type="AlphaFoldDB" id="K9VQX5"/>
<dbReference type="EMBL" id="CP003615">
    <property type="protein sequence ID" value="AFZ10488.1"/>
    <property type="molecule type" value="Genomic_DNA"/>
</dbReference>
<gene>
    <name evidence="1" type="ORF">Osc7112_6325</name>
</gene>
<organism evidence="1 2">
    <name type="scientific">Phormidium nigroviride PCC 7112</name>
    <dbReference type="NCBI Taxonomy" id="179408"/>
    <lineage>
        <taxon>Bacteria</taxon>
        <taxon>Bacillati</taxon>
        <taxon>Cyanobacteriota</taxon>
        <taxon>Cyanophyceae</taxon>
        <taxon>Oscillatoriophycideae</taxon>
        <taxon>Oscillatoriales</taxon>
        <taxon>Oscillatoriaceae</taxon>
        <taxon>Phormidium</taxon>
    </lineage>
</organism>
<dbReference type="HOGENOM" id="CLU_1174486_0_0_3"/>
<evidence type="ECO:0000313" key="1">
    <source>
        <dbReference type="EMBL" id="AFZ10488.1"/>
    </source>
</evidence>
<keyword evidence="2" id="KW-1185">Reference proteome</keyword>
<proteinExistence type="predicted"/>
<accession>K9VQX5</accession>
<dbReference type="Proteomes" id="UP000010478">
    <property type="component" value="Plasmid pOSC7112.01"/>
</dbReference>
<geneLocation type="plasmid" evidence="1 2">
    <name>pOSC7112.01</name>
</geneLocation>
<sequence>MQLITLTDLSFLTNPTQLAVPLELKQEEFQLIMKQTLLKLPTEPLLLANPKVDKWIMEVSLLFPEVFEWESPTFLVDTQFSARLNKNVCVQINANAAFLEPQSVHLIEWAIRHPALNWCDRVKLWTAAESLSLPPENIKLTVLALHPAHPGTKRELSWDSRQHTQTRDWLASALAGQARSPVAARRTSPPAIASLTHFDIEGIPEVEI</sequence>